<organism evidence="3 4">
    <name type="scientific">Takifugu flavidus</name>
    <name type="common">sansaifugu</name>
    <dbReference type="NCBI Taxonomy" id="433684"/>
    <lineage>
        <taxon>Eukaryota</taxon>
        <taxon>Metazoa</taxon>
        <taxon>Chordata</taxon>
        <taxon>Craniata</taxon>
        <taxon>Vertebrata</taxon>
        <taxon>Euteleostomi</taxon>
        <taxon>Actinopterygii</taxon>
        <taxon>Neopterygii</taxon>
        <taxon>Teleostei</taxon>
        <taxon>Neoteleostei</taxon>
        <taxon>Acanthomorphata</taxon>
        <taxon>Eupercaria</taxon>
        <taxon>Tetraodontiformes</taxon>
        <taxon>Tetradontoidea</taxon>
        <taxon>Tetraodontidae</taxon>
        <taxon>Takifugu</taxon>
    </lineage>
</organism>
<dbReference type="EMBL" id="RHFK02000010">
    <property type="protein sequence ID" value="TWW69902.1"/>
    <property type="molecule type" value="Genomic_DNA"/>
</dbReference>
<feature type="compositionally biased region" description="Polar residues" evidence="1">
    <location>
        <begin position="1286"/>
        <end position="1296"/>
    </location>
</feature>
<dbReference type="PANTHER" id="PTHR23389">
    <property type="entry name" value="CHROMOSOME TRANSMISSION FIDELITY FACTOR 18"/>
    <property type="match status" value="1"/>
</dbReference>
<gene>
    <name evidence="3" type="ORF">D4764_18G0007080</name>
</gene>
<feature type="domain" description="AAA+ ATPase" evidence="2">
    <location>
        <begin position="943"/>
        <end position="1126"/>
    </location>
</feature>
<evidence type="ECO:0000259" key="2">
    <source>
        <dbReference type="SMART" id="SM00382"/>
    </source>
</evidence>
<feature type="compositionally biased region" description="Basic and acidic residues" evidence="1">
    <location>
        <begin position="726"/>
        <end position="738"/>
    </location>
</feature>
<dbReference type="GO" id="GO:0003677">
    <property type="term" value="F:DNA binding"/>
    <property type="evidence" value="ECO:0007669"/>
    <property type="project" value="TreeGrafter"/>
</dbReference>
<dbReference type="GO" id="GO:0016887">
    <property type="term" value="F:ATP hydrolysis activity"/>
    <property type="evidence" value="ECO:0007669"/>
    <property type="project" value="InterPro"/>
</dbReference>
<dbReference type="SMART" id="SM00382">
    <property type="entry name" value="AAA"/>
    <property type="match status" value="1"/>
</dbReference>
<dbReference type="Proteomes" id="UP000324091">
    <property type="component" value="Chromosome 18"/>
</dbReference>
<sequence>MAGVVAMASVIEDFDIQPCKKSQSDGGSPVVKTIPNNFCPVPKPLQKPFSPPRPSNIMDYFTRKAPTKTSSPEPLEGDCQKSRPCEKQHSLETQVKKPLQKRSRKSGKAAMKLNKTDRSQSTEKDCMIVEEQCHKERLSVQTDGKLFSGGEGINLIEEACFTGEKLEITATEIVSDIKKHHDEKSNIQSQLEIIELSPIVPSKDKAKKVKSNVPLVRRKQQQEETETESTLCDVSMEVNVDETSQLNNSTVTISFEEFVRSQSEDIDEKKIVENVPTATEKMDTNLDENIRSEEAVLQGSPQTVTIHAEVHAVSPKQDAVATKKVASIFNRRKGTTSPLELISPAQMEDRHKLPSSGPLVKWKSNVVLEEEDLELAILESESTPKCTDVERKQFMAAFKQPAVDGSKTKPGKSQGKTKQPIEKVEDITETEEQPTVPPTAEETSSISKKAAKNKLARKSQKKGENRTVRTLPAPVKELVNTDDGGGTQEIPVTSTPSTPAVRRSTRGTVVSQCSNPETPVRRPRQPSESKRAAVHPPAKTHRSKHGVFRAEMVCPPDVKQSPIRIKFVRVQKDVPTSKTESGCGTAGASNITNNAKKRKQARKLVEKARVIQQSKKVSVEEKTNLRRSSRTEATAKRSYCEHEDSVICLDEDVMTTPKVAEKSKKSLRSLNDVLGKASSLCKDAKPLAGSKASSLGQEKTARKASAVISIFDDSSHESSTNSPDNDQSRARREFLKSEEVGTSNPLFPVQMFMSRLLKRRADHKQQCTAAEADPITRVKTSALSAKSVGGKRKRKSEEEEIAVKVAKKQRRGEEEIVSQRSVKGSRMRRSQRSKPEQEKNDDANPAAKSEDDALITILDEDTEKKDDVKEDVLWTDKYHPQHSSDIVGNARAVRRLHSWLREWKLRADREERRKQTEKKQGEDKTDSDWDCGEEEFQDGEDMLCNTLLITGPTGVGKTAAVYACAQELGFKVFEVNASSQRSGRLILSQLKEATQSHQVDGQGVNTCKPSYFNSYSSSSSVRPGTSPTSCKNTTKANVFGSRDKVPAANPPVASVSKESISEEQSKKLATSLILFEEVDVIFDDDSGFLSAIKTFMTTTKRPVILTTSDPAFSSMFDGNFEEIHFKAPSVLDSSSFMQLLCLAEDIRTDQWDVSALLRHNGCDMRQSLLQLQFWARSGGGHCTDRPVTDTAKKAAKLEPLEPEAASDSVTSAVPPRDACCTESMLGLLNIAPERDIWQILRTCRPDEASWWDLLTNCKRRGVDLLYSNMEILLPLPSTQLTTSPSEPKQTLSQSQDHPVLPPTAEWMECSDDGSPIKFSSRMRKMKKQHCVPGQDGLDSDSEDDFVSLHKPQIVSQSKEDVGASVVCPQVRRKPLTPEEKLKSLPVSQGLQSLGEFFDNLSCMDSMLGAPPTALGAGALVKDGMRDEARVETDRGSWMGRERSLEITAAVEALSFQKCCISAAEAWDKAKQFEGRLREEAEAELTLPVAAHRDSCSYTQDGPCQPQLIQKRTELMESLRFKGVCGTLCNRPAAAVEYLPALRTICRSEQLREQEKAKRRFLHYLDVIHLGLDKSTLRYLAGDFP</sequence>
<feature type="compositionally biased region" description="Basic residues" evidence="1">
    <location>
        <begin position="823"/>
        <end position="832"/>
    </location>
</feature>
<dbReference type="InterPro" id="IPR003593">
    <property type="entry name" value="AAA+_ATPase"/>
</dbReference>
<feature type="region of interest" description="Disordered" evidence="1">
    <location>
        <begin position="807"/>
        <end position="861"/>
    </location>
</feature>
<evidence type="ECO:0000313" key="4">
    <source>
        <dbReference type="Proteomes" id="UP000324091"/>
    </source>
</evidence>
<evidence type="ECO:0000256" key="1">
    <source>
        <dbReference type="SAM" id="MobiDB-lite"/>
    </source>
</evidence>
<feature type="compositionally biased region" description="Basic and acidic residues" evidence="1">
    <location>
        <begin position="114"/>
        <end position="123"/>
    </location>
</feature>
<feature type="region of interest" description="Disordered" evidence="1">
    <location>
        <begin position="909"/>
        <end position="930"/>
    </location>
</feature>
<name>A0A5C6NQU3_9TELE</name>
<feature type="region of interest" description="Disordered" evidence="1">
    <location>
        <begin position="712"/>
        <end position="738"/>
    </location>
</feature>
<feature type="compositionally biased region" description="Pro residues" evidence="1">
    <location>
        <begin position="41"/>
        <end position="54"/>
    </location>
</feature>
<feature type="compositionally biased region" description="Basic residues" evidence="1">
    <location>
        <begin position="98"/>
        <end position="107"/>
    </location>
</feature>
<keyword evidence="4" id="KW-1185">Reference proteome</keyword>
<evidence type="ECO:0000313" key="3">
    <source>
        <dbReference type="EMBL" id="TWW69902.1"/>
    </source>
</evidence>
<feature type="region of interest" description="Disordered" evidence="1">
    <location>
        <begin position="398"/>
        <end position="550"/>
    </location>
</feature>
<accession>A0A5C6NQU3</accession>
<dbReference type="CDD" id="cd00009">
    <property type="entry name" value="AAA"/>
    <property type="match status" value="1"/>
</dbReference>
<dbReference type="SUPFAM" id="SSF52540">
    <property type="entry name" value="P-loop containing nucleoside triphosphate hydrolases"/>
    <property type="match status" value="1"/>
</dbReference>
<dbReference type="PANTHER" id="PTHR23389:SF21">
    <property type="entry name" value="ATPASE FAMILY AAA DOMAIN-CONTAINING PROTEIN 5"/>
    <property type="match status" value="1"/>
</dbReference>
<dbReference type="GO" id="GO:0005524">
    <property type="term" value="F:ATP binding"/>
    <property type="evidence" value="ECO:0007669"/>
    <property type="project" value="InterPro"/>
</dbReference>
<protein>
    <submittedName>
        <fullName evidence="3">ATPase family AAA domain-containing protein 5</fullName>
    </submittedName>
</protein>
<feature type="region of interest" description="Disordered" evidence="1">
    <location>
        <begin position="16"/>
        <end position="123"/>
    </location>
</feature>
<dbReference type="InterPro" id="IPR027417">
    <property type="entry name" value="P-loop_NTPase"/>
</dbReference>
<dbReference type="Gene3D" id="3.40.50.300">
    <property type="entry name" value="P-loop containing nucleotide triphosphate hydrolases"/>
    <property type="match status" value="1"/>
</dbReference>
<feature type="region of interest" description="Disordered" evidence="1">
    <location>
        <begin position="1277"/>
        <end position="1303"/>
    </location>
</feature>
<dbReference type="InterPro" id="IPR003959">
    <property type="entry name" value="ATPase_AAA_core"/>
</dbReference>
<feature type="compositionally biased region" description="Basic residues" evidence="1">
    <location>
        <begin position="449"/>
        <end position="460"/>
    </location>
</feature>
<dbReference type="GO" id="GO:0061860">
    <property type="term" value="F:DNA clamp unloader activity"/>
    <property type="evidence" value="ECO:0007669"/>
    <property type="project" value="TreeGrafter"/>
</dbReference>
<feature type="compositionally biased region" description="Basic residues" evidence="1">
    <location>
        <begin position="538"/>
        <end position="547"/>
    </location>
</feature>
<feature type="region of interest" description="Disordered" evidence="1">
    <location>
        <begin position="576"/>
        <end position="596"/>
    </location>
</feature>
<dbReference type="GO" id="GO:0005634">
    <property type="term" value="C:nucleus"/>
    <property type="evidence" value="ECO:0007669"/>
    <property type="project" value="TreeGrafter"/>
</dbReference>
<comment type="caution">
    <text evidence="3">The sequence shown here is derived from an EMBL/GenBank/DDBJ whole genome shotgun (WGS) entry which is preliminary data.</text>
</comment>
<feature type="compositionally biased region" description="Polar residues" evidence="1">
    <location>
        <begin position="506"/>
        <end position="517"/>
    </location>
</feature>
<feature type="compositionally biased region" description="Basic and acidic residues" evidence="1">
    <location>
        <begin position="78"/>
        <end position="90"/>
    </location>
</feature>
<feature type="compositionally biased region" description="Polar residues" evidence="1">
    <location>
        <begin position="576"/>
        <end position="594"/>
    </location>
</feature>
<feature type="compositionally biased region" description="Basic and acidic residues" evidence="1">
    <location>
        <begin position="833"/>
        <end position="842"/>
    </location>
</feature>
<reference evidence="3 4" key="1">
    <citation type="submission" date="2019-04" db="EMBL/GenBank/DDBJ databases">
        <title>Chromosome genome assembly for Takifugu flavidus.</title>
        <authorList>
            <person name="Xiao S."/>
        </authorList>
    </citation>
    <scope>NUCLEOTIDE SEQUENCE [LARGE SCALE GENOMIC DNA]</scope>
    <source>
        <strain evidence="3">HTHZ2018</strain>
        <tissue evidence="3">Muscle</tissue>
    </source>
</reference>
<proteinExistence type="predicted"/>
<dbReference type="Pfam" id="PF00004">
    <property type="entry name" value="AAA"/>
    <property type="match status" value="1"/>
</dbReference>
<feature type="compositionally biased region" description="Basic and acidic residues" evidence="1">
    <location>
        <begin position="909"/>
        <end position="927"/>
    </location>
</feature>